<accession>A0AC61YDP1</accession>
<sequence>MLCGELKGEWKDNYDKASNMYPKFFSIETIPCESYYINVFAKTKSIDTSKIRLIHKALYNEGSKKGWLSIKVYDKEGDFLFSHHQSGKISNISN</sequence>
<name>A0AC61YDP1_9FLAO</name>
<organism evidence="1 2">
    <name type="scientific">Mesonia oceanica</name>
    <dbReference type="NCBI Taxonomy" id="2687242"/>
    <lineage>
        <taxon>Bacteria</taxon>
        <taxon>Pseudomonadati</taxon>
        <taxon>Bacteroidota</taxon>
        <taxon>Flavobacteriia</taxon>
        <taxon>Flavobacteriales</taxon>
        <taxon>Flavobacteriaceae</taxon>
        <taxon>Mesonia</taxon>
    </lineage>
</organism>
<gene>
    <name evidence="1" type="ORF">FVB9532_03853</name>
</gene>
<evidence type="ECO:0000313" key="2">
    <source>
        <dbReference type="Proteomes" id="UP000356253"/>
    </source>
</evidence>
<keyword evidence="2" id="KW-1185">Reference proteome</keyword>
<proteinExistence type="predicted"/>
<dbReference type="EMBL" id="CABVMM010000026">
    <property type="protein sequence ID" value="VVV02553.1"/>
    <property type="molecule type" value="Genomic_DNA"/>
</dbReference>
<reference evidence="1" key="1">
    <citation type="submission" date="2019-09" db="EMBL/GenBank/DDBJ databases">
        <authorList>
            <person name="Rodrigo-Torres L."/>
            <person name="Arahal R. D."/>
            <person name="Lucena T."/>
        </authorList>
    </citation>
    <scope>NUCLEOTIDE SEQUENCE</scope>
    <source>
        <strain evidence="1">ISS653</strain>
    </source>
</reference>
<evidence type="ECO:0000313" key="1">
    <source>
        <dbReference type="EMBL" id="VVV02553.1"/>
    </source>
</evidence>
<dbReference type="Proteomes" id="UP000356253">
    <property type="component" value="Unassembled WGS sequence"/>
</dbReference>
<protein>
    <submittedName>
        <fullName evidence="1">Uncharacterized protein</fullName>
    </submittedName>
</protein>
<comment type="caution">
    <text evidence="1">The sequence shown here is derived from an EMBL/GenBank/DDBJ whole genome shotgun (WGS) entry which is preliminary data.</text>
</comment>